<dbReference type="InterPro" id="IPR006094">
    <property type="entry name" value="Oxid_FAD_bind_N"/>
</dbReference>
<dbReference type="RefSeq" id="WP_139928969.1">
    <property type="nucleotide sequence ID" value="NZ_CP040915.1"/>
</dbReference>
<dbReference type="PANTHER" id="PTHR42973:SF39">
    <property type="entry name" value="FAD-BINDING PCMH-TYPE DOMAIN-CONTAINING PROTEIN"/>
    <property type="match status" value="1"/>
</dbReference>
<dbReference type="InterPro" id="IPR016166">
    <property type="entry name" value="FAD-bd_PCMH"/>
</dbReference>
<accession>A0A5B8C2X5</accession>
<evidence type="ECO:0000313" key="8">
    <source>
        <dbReference type="Proteomes" id="UP000314616"/>
    </source>
</evidence>
<dbReference type="SUPFAM" id="SSF56176">
    <property type="entry name" value="FAD-binding/transporter-associated domain-like"/>
    <property type="match status" value="1"/>
</dbReference>
<protein>
    <submittedName>
        <fullName evidence="7">FAD-binding oxidoreductase</fullName>
    </submittedName>
</protein>
<dbReference type="GO" id="GO:0016491">
    <property type="term" value="F:oxidoreductase activity"/>
    <property type="evidence" value="ECO:0007669"/>
    <property type="project" value="UniProtKB-KW"/>
</dbReference>
<dbReference type="InterPro" id="IPR016169">
    <property type="entry name" value="FAD-bd_PCMH_sub2"/>
</dbReference>
<dbReference type="Pfam" id="PF01565">
    <property type="entry name" value="FAD_binding_4"/>
    <property type="match status" value="1"/>
</dbReference>
<dbReference type="Gene3D" id="3.40.462.20">
    <property type="match status" value="1"/>
</dbReference>
<comment type="cofactor">
    <cofactor evidence="1">
        <name>FAD</name>
        <dbReference type="ChEBI" id="CHEBI:57692"/>
    </cofactor>
</comment>
<name>A0A5B8C2X5_9MICO</name>
<keyword evidence="3" id="KW-0285">Flavoprotein</keyword>
<evidence type="ECO:0000256" key="1">
    <source>
        <dbReference type="ARBA" id="ARBA00001974"/>
    </source>
</evidence>
<dbReference type="EMBL" id="CP040915">
    <property type="protein sequence ID" value="QDC25029.1"/>
    <property type="molecule type" value="Genomic_DNA"/>
</dbReference>
<reference evidence="7 8" key="1">
    <citation type="submission" date="2019-05" db="EMBL/GenBank/DDBJ databases">
        <title>Georgenia *** sp. nov., and Georgenia *** sp. nov., isolated from the intestinal contents of plateau pika (Ochotona curzoniae) in the Qinghai-Tibet plateau of China.</title>
        <authorList>
            <person name="Tian Z."/>
        </authorList>
    </citation>
    <scope>NUCLEOTIDE SEQUENCE [LARGE SCALE GENOMIC DNA]</scope>
    <source>
        <strain evidence="7 8">Z443</strain>
    </source>
</reference>
<evidence type="ECO:0000259" key="6">
    <source>
        <dbReference type="PROSITE" id="PS51387"/>
    </source>
</evidence>
<keyword evidence="5" id="KW-0560">Oxidoreductase</keyword>
<dbReference type="InterPro" id="IPR050416">
    <property type="entry name" value="FAD-linked_Oxidoreductase"/>
</dbReference>
<keyword evidence="4" id="KW-0274">FAD</keyword>
<comment type="similarity">
    <text evidence="2">Belongs to the oxygen-dependent FAD-linked oxidoreductase family.</text>
</comment>
<dbReference type="Proteomes" id="UP000314616">
    <property type="component" value="Chromosome"/>
</dbReference>
<dbReference type="OrthoDB" id="9775082at2"/>
<dbReference type="InterPro" id="IPR006093">
    <property type="entry name" value="Oxy_OxRdtase_FAD_BS"/>
</dbReference>
<dbReference type="Pfam" id="PF08031">
    <property type="entry name" value="BBE"/>
    <property type="match status" value="1"/>
</dbReference>
<evidence type="ECO:0000256" key="5">
    <source>
        <dbReference type="ARBA" id="ARBA00023002"/>
    </source>
</evidence>
<dbReference type="InterPro" id="IPR016167">
    <property type="entry name" value="FAD-bd_PCMH_sub1"/>
</dbReference>
<dbReference type="InterPro" id="IPR036318">
    <property type="entry name" value="FAD-bd_PCMH-like_sf"/>
</dbReference>
<sequence length="460" mass="48548">MTTSASALFEVERLRDVLDGSIVLPEDADYDAARTIVSGAFDDRPAVVVRAASVDDVVRTVRLSRDTGLELAVRSGGHSNAGHGSVEGGVVLDLRLLKELRIDAAARTATAQAGLTAAEYTLATSEHSLATGFGDTGSVGLGGLVTGGGVGLLSRKHGLTIDSLLAAQVVTADGEVLEVDDTHHAALFWAIRGGGGNFGVVTRFTLRLHPVGEFVGGILVQPATPAAVSRFLEQAAAAPRELTTILNVMPCPPLPMVPADVHGRLVMLAFVAWAGPVEEGTRVIDGLRAIAPPLADLVRPGPYISMFPPEVEDYHPVAAARTLFLDHVDEPLAARILERLEASDASMRAVQLRVLGGAISDAPADATAYAHRAAPMMANVAAFVDRPEQRDAREAWVDELSAQLDQGVPGAYVNFLAREGADRVRAAYPDPTWERLRQVKAAYDPTNLFHVNQNVPAASA</sequence>
<dbReference type="KEGG" id="gyu:FE374_10805"/>
<evidence type="ECO:0000256" key="4">
    <source>
        <dbReference type="ARBA" id="ARBA00022827"/>
    </source>
</evidence>
<organism evidence="7 8">
    <name type="scientific">Georgenia yuyongxinii</name>
    <dbReference type="NCBI Taxonomy" id="2589797"/>
    <lineage>
        <taxon>Bacteria</taxon>
        <taxon>Bacillati</taxon>
        <taxon>Actinomycetota</taxon>
        <taxon>Actinomycetes</taxon>
        <taxon>Micrococcales</taxon>
        <taxon>Bogoriellaceae</taxon>
        <taxon>Georgenia</taxon>
    </lineage>
</organism>
<feature type="domain" description="FAD-binding PCMH-type" evidence="6">
    <location>
        <begin position="41"/>
        <end position="211"/>
    </location>
</feature>
<dbReference type="Gene3D" id="3.30.43.10">
    <property type="entry name" value="Uridine Diphospho-n-acetylenolpyruvylglucosamine Reductase, domain 2"/>
    <property type="match status" value="1"/>
</dbReference>
<proteinExistence type="inferred from homology"/>
<dbReference type="GO" id="GO:0071949">
    <property type="term" value="F:FAD binding"/>
    <property type="evidence" value="ECO:0007669"/>
    <property type="project" value="InterPro"/>
</dbReference>
<dbReference type="PANTHER" id="PTHR42973">
    <property type="entry name" value="BINDING OXIDOREDUCTASE, PUTATIVE (AFU_ORTHOLOGUE AFUA_1G17690)-RELATED"/>
    <property type="match status" value="1"/>
</dbReference>
<dbReference type="PROSITE" id="PS51387">
    <property type="entry name" value="FAD_PCMH"/>
    <property type="match status" value="1"/>
</dbReference>
<dbReference type="InterPro" id="IPR012951">
    <property type="entry name" value="BBE"/>
</dbReference>
<evidence type="ECO:0000256" key="2">
    <source>
        <dbReference type="ARBA" id="ARBA00005466"/>
    </source>
</evidence>
<dbReference type="AlphaFoldDB" id="A0A5B8C2X5"/>
<dbReference type="Gene3D" id="3.30.465.10">
    <property type="match status" value="1"/>
</dbReference>
<evidence type="ECO:0000313" key="7">
    <source>
        <dbReference type="EMBL" id="QDC25029.1"/>
    </source>
</evidence>
<evidence type="ECO:0000256" key="3">
    <source>
        <dbReference type="ARBA" id="ARBA00022630"/>
    </source>
</evidence>
<gene>
    <name evidence="7" type="ORF">FE374_10805</name>
</gene>
<dbReference type="PROSITE" id="PS00862">
    <property type="entry name" value="OX2_COVAL_FAD"/>
    <property type="match status" value="1"/>
</dbReference>